<dbReference type="InterPro" id="IPR025293">
    <property type="entry name" value="YfiR/HmsC-like"/>
</dbReference>
<evidence type="ECO:0000256" key="1">
    <source>
        <dbReference type="SAM" id="SignalP"/>
    </source>
</evidence>
<dbReference type="EMBL" id="CP018889">
    <property type="protein sequence ID" value="QGX04022.1"/>
    <property type="molecule type" value="Genomic_DNA"/>
</dbReference>
<dbReference type="Proteomes" id="UP000234271">
    <property type="component" value="Chromosome"/>
</dbReference>
<evidence type="ECO:0000313" key="3">
    <source>
        <dbReference type="Proteomes" id="UP000234271"/>
    </source>
</evidence>
<organism evidence="2 3">
    <name type="scientific">Beggiatoa leptomitoformis</name>
    <dbReference type="NCBI Taxonomy" id="288004"/>
    <lineage>
        <taxon>Bacteria</taxon>
        <taxon>Pseudomonadati</taxon>
        <taxon>Pseudomonadota</taxon>
        <taxon>Gammaproteobacteria</taxon>
        <taxon>Thiotrichales</taxon>
        <taxon>Thiotrichaceae</taxon>
        <taxon>Beggiatoa</taxon>
    </lineage>
</organism>
<feature type="signal peptide" evidence="1">
    <location>
        <begin position="1"/>
        <end position="34"/>
    </location>
</feature>
<dbReference type="PROSITE" id="PS51257">
    <property type="entry name" value="PROKAR_LIPOPROTEIN"/>
    <property type="match status" value="1"/>
</dbReference>
<feature type="chain" id="PRO_5024981954" evidence="1">
    <location>
        <begin position="35"/>
        <end position="194"/>
    </location>
</feature>
<keyword evidence="3" id="KW-1185">Reference proteome</keyword>
<evidence type="ECO:0000313" key="2">
    <source>
        <dbReference type="EMBL" id="QGX04022.1"/>
    </source>
</evidence>
<dbReference type="AlphaFoldDB" id="A0A650GDP7"/>
<keyword evidence="1" id="KW-0732">Signal</keyword>
<protein>
    <submittedName>
        <fullName evidence="2">DUF4154 domain-containing protein</fullName>
    </submittedName>
</protein>
<gene>
    <name evidence="2" type="ORF">BLE401_18380</name>
</gene>
<accession>A0A650GDP7</accession>
<sequence>MNCPLRNVVISKLSFQLQLLFFLLGSCLPYACFATPTVATEYQVKAAFLYNFANFISWPSTAFTDSTQTFQVCIFGTDPFEEVLDNLLKNQNAKDRKIKAVRLLNTATINNCHILFIGQSAQIQLEDLLALLDSYSVLTVSDIPDFVLRGGMIEFFTVDNKIRLAINPDKLEAAGMKADANLLRLSKIMRPLRD</sequence>
<name>A0A650GDP7_9GAMM</name>
<reference evidence="3" key="1">
    <citation type="submission" date="2016-12" db="EMBL/GenBank/DDBJ databases">
        <title>Complete Genome Sequence of Beggiatoa leptomitiformis D-401.</title>
        <authorList>
            <person name="Fomenkov A."/>
            <person name="Vincze T."/>
            <person name="Grabovich M."/>
            <person name="Anton B.P."/>
            <person name="Dubinina G."/>
            <person name="Orlova M."/>
            <person name="Belousova E."/>
            <person name="Roberts R.J."/>
        </authorList>
    </citation>
    <scope>NUCLEOTIDE SEQUENCE [LARGE SCALE GENOMIC DNA]</scope>
    <source>
        <strain evidence="3">D-401</strain>
    </source>
</reference>
<dbReference type="Pfam" id="PF13689">
    <property type="entry name" value="DUF4154"/>
    <property type="match status" value="1"/>
</dbReference>
<proteinExistence type="predicted"/>